<sequence length="180" mass="18852">MTSLKPPLSTATGRIRAVGGAGARRALGAYNGEHGVYGIVLVTAVIAVGWNDETDLDVLIFLLGTVVVFWLAHIYAGVVASRGAVQREPLGRAIRTAMQHASGMLIAMLIPAALLGTAVLGWVEEYTAYYLALGSGILMLALIGYLNAARNGSTWPWRVAGVISTTLLGSLVIGLSILVH</sequence>
<dbReference type="OrthoDB" id="3211973at2"/>
<keyword evidence="1" id="KW-1133">Transmembrane helix</keyword>
<feature type="transmembrane region" description="Helical" evidence="1">
    <location>
        <begin position="101"/>
        <end position="122"/>
    </location>
</feature>
<feature type="transmembrane region" description="Helical" evidence="1">
    <location>
        <begin position="159"/>
        <end position="179"/>
    </location>
</feature>
<gene>
    <name evidence="2" type="ORF">SAMN04489810_2609</name>
</gene>
<proteinExistence type="predicted"/>
<accession>A0A1G8B5I4</accession>
<evidence type="ECO:0000313" key="2">
    <source>
        <dbReference type="EMBL" id="SDH28522.1"/>
    </source>
</evidence>
<dbReference type="EMBL" id="LT629692">
    <property type="protein sequence ID" value="SDH28522.1"/>
    <property type="molecule type" value="Genomic_DNA"/>
</dbReference>
<evidence type="ECO:0000256" key="1">
    <source>
        <dbReference type="SAM" id="Phobius"/>
    </source>
</evidence>
<protein>
    <submittedName>
        <fullName evidence="2">Uncharacterized protein</fullName>
    </submittedName>
</protein>
<keyword evidence="1" id="KW-0812">Transmembrane</keyword>
<feature type="transmembrane region" description="Helical" evidence="1">
    <location>
        <begin position="34"/>
        <end position="52"/>
    </location>
</feature>
<dbReference type="RefSeq" id="WP_091490937.1">
    <property type="nucleotide sequence ID" value="NZ_LT629692.1"/>
</dbReference>
<evidence type="ECO:0000313" key="3">
    <source>
        <dbReference type="Proteomes" id="UP000199009"/>
    </source>
</evidence>
<feature type="transmembrane region" description="Helical" evidence="1">
    <location>
        <begin position="128"/>
        <end position="147"/>
    </location>
</feature>
<keyword evidence="1" id="KW-0472">Membrane</keyword>
<reference evidence="2 3" key="1">
    <citation type="submission" date="2016-10" db="EMBL/GenBank/DDBJ databases">
        <authorList>
            <person name="de Groot N.N."/>
        </authorList>
    </citation>
    <scope>NUCLEOTIDE SEQUENCE [LARGE SCALE GENOMIC DNA]</scope>
    <source>
        <strain evidence="2 3">DSM 23142</strain>
    </source>
</reference>
<dbReference type="AlphaFoldDB" id="A0A1G8B5I4"/>
<organism evidence="2 3">
    <name type="scientific">Microbacterium pygmaeum</name>
    <dbReference type="NCBI Taxonomy" id="370764"/>
    <lineage>
        <taxon>Bacteria</taxon>
        <taxon>Bacillati</taxon>
        <taxon>Actinomycetota</taxon>
        <taxon>Actinomycetes</taxon>
        <taxon>Micrococcales</taxon>
        <taxon>Microbacteriaceae</taxon>
        <taxon>Microbacterium</taxon>
    </lineage>
</organism>
<feature type="transmembrane region" description="Helical" evidence="1">
    <location>
        <begin position="58"/>
        <end position="80"/>
    </location>
</feature>
<name>A0A1G8B5I4_9MICO</name>
<dbReference type="STRING" id="370764.SAMN04489810_2609"/>
<keyword evidence="3" id="KW-1185">Reference proteome</keyword>
<dbReference type="Proteomes" id="UP000199009">
    <property type="component" value="Chromosome I"/>
</dbReference>